<sequence>MGCSSSKPDPVAQSQPARPVPAQNLQESRPGKPAVSNYGSTASPQNHQQDDAPSEAGATSMRPEVRKQFMQAIHTALHDVPYVVIGGSALAEHGSLRETADVDVLLGEGISKGSAESLLVKRSSGRLVRLGRGRLGFVWRDGTVFQLDLTEDRDVDLPFDINTDTQVIRGTRVATLAFLLNSKAHAWQTRVPFESDYEQKRGKDARDIAFCLRLLKGQTNIDPKRLNWVYNNYFWTPFNTAYPWITPLFRDAGLWTEETAFSSASSANGWSSRSNLSSVGSFQSQRDGYRGGYTSGVNSRAGSRTGSMGR</sequence>
<name>A0A179HPF9_PURLI</name>
<reference evidence="2 3" key="1">
    <citation type="submission" date="2016-02" db="EMBL/GenBank/DDBJ databases">
        <title>Biosynthesis of antibiotic leucinostatins and their inhibition on Phytophthora in bio-control Purpureocillium lilacinum.</title>
        <authorList>
            <person name="Wang G."/>
            <person name="Liu Z."/>
            <person name="Lin R."/>
            <person name="Li E."/>
            <person name="Mao Z."/>
            <person name="Ling J."/>
            <person name="Yin W."/>
            <person name="Xie B."/>
        </authorList>
    </citation>
    <scope>NUCLEOTIDE SEQUENCE [LARGE SCALE GENOMIC DNA]</scope>
    <source>
        <strain evidence="2">PLFJ-1</strain>
    </source>
</reference>
<dbReference type="AlphaFoldDB" id="A0A179HPF9"/>
<dbReference type="Gene3D" id="3.30.460.40">
    <property type="match status" value="1"/>
</dbReference>
<dbReference type="STRING" id="33203.A0A179HPF9"/>
<dbReference type="EMBL" id="LSBI01000003">
    <property type="protein sequence ID" value="OAQ91330.1"/>
    <property type="molecule type" value="Genomic_DNA"/>
</dbReference>
<accession>A0A179HPF9</accession>
<dbReference type="SUPFAM" id="SSF81301">
    <property type="entry name" value="Nucleotidyltransferase"/>
    <property type="match status" value="1"/>
</dbReference>
<feature type="region of interest" description="Disordered" evidence="1">
    <location>
        <begin position="1"/>
        <end position="60"/>
    </location>
</feature>
<evidence type="ECO:0000256" key="1">
    <source>
        <dbReference type="SAM" id="MobiDB-lite"/>
    </source>
</evidence>
<protein>
    <submittedName>
        <fullName evidence="2">Uncharacterized protein</fullName>
    </submittedName>
</protein>
<evidence type="ECO:0000313" key="2">
    <source>
        <dbReference type="EMBL" id="OAQ91330.1"/>
    </source>
</evidence>
<dbReference type="InterPro" id="IPR043519">
    <property type="entry name" value="NT_sf"/>
</dbReference>
<comment type="caution">
    <text evidence="2">The sequence shown here is derived from an EMBL/GenBank/DDBJ whole genome shotgun (WGS) entry which is preliminary data.</text>
</comment>
<evidence type="ECO:0000313" key="3">
    <source>
        <dbReference type="Proteomes" id="UP000078340"/>
    </source>
</evidence>
<feature type="compositionally biased region" description="Polar residues" evidence="1">
    <location>
        <begin position="1"/>
        <end position="16"/>
    </location>
</feature>
<proteinExistence type="predicted"/>
<dbReference type="Proteomes" id="UP000078340">
    <property type="component" value="Unassembled WGS sequence"/>
</dbReference>
<feature type="compositionally biased region" description="Polar residues" evidence="1">
    <location>
        <begin position="37"/>
        <end position="47"/>
    </location>
</feature>
<organism evidence="2 3">
    <name type="scientific">Purpureocillium lilacinum</name>
    <name type="common">Paecilomyces lilacinus</name>
    <dbReference type="NCBI Taxonomy" id="33203"/>
    <lineage>
        <taxon>Eukaryota</taxon>
        <taxon>Fungi</taxon>
        <taxon>Dikarya</taxon>
        <taxon>Ascomycota</taxon>
        <taxon>Pezizomycotina</taxon>
        <taxon>Sordariomycetes</taxon>
        <taxon>Hypocreomycetidae</taxon>
        <taxon>Hypocreales</taxon>
        <taxon>Ophiocordycipitaceae</taxon>
        <taxon>Purpureocillium</taxon>
    </lineage>
</organism>
<gene>
    <name evidence="2" type="ORF">VFPFJ_03070</name>
</gene>
<dbReference type="OMA" id="NSKAHAW"/>
<feature type="compositionally biased region" description="Polar residues" evidence="1">
    <location>
        <begin position="295"/>
        <end position="310"/>
    </location>
</feature>
<feature type="region of interest" description="Disordered" evidence="1">
    <location>
        <begin position="282"/>
        <end position="310"/>
    </location>
</feature>